<keyword evidence="2" id="KW-1185">Reference proteome</keyword>
<proteinExistence type="predicted"/>
<sequence>MSSQFSHQQGNNHRTRSRVTSVIPPMCANHFDRNSGSYLTPSGITGSYTAPTNPSHGFTGTGNSFSHPGYNPTISYPSPTSSAFSARGSDHNVKDLVDHTRQLQLRSPYPATEEEDSDSEDSAARWRNDRRGAQGTPARRRSWMKEAKDRLAETEVYVGLIESVFDLEDKKDGLKAQIRRQQEKLSDVQTDLGLVQDELQKKYSGWLSKDGYSQLDQNGEASFEVPLLLDQEEDPSDEEKGIQVIQRGSHIIKMTHTPGQPLQIAITSNDRHVPQNDHSSVPDGVTGRSSPEKHGGRVSKIPVPVWRLPRGTRVD</sequence>
<gene>
    <name evidence="1" type="ORF">QFC24_005129</name>
</gene>
<evidence type="ECO:0000313" key="1">
    <source>
        <dbReference type="EMBL" id="KAJ9120457.1"/>
    </source>
</evidence>
<dbReference type="Proteomes" id="UP001234202">
    <property type="component" value="Unassembled WGS sequence"/>
</dbReference>
<organism evidence="1 2">
    <name type="scientific">Naganishia onofrii</name>
    <dbReference type="NCBI Taxonomy" id="1851511"/>
    <lineage>
        <taxon>Eukaryota</taxon>
        <taxon>Fungi</taxon>
        <taxon>Dikarya</taxon>
        <taxon>Basidiomycota</taxon>
        <taxon>Agaricomycotina</taxon>
        <taxon>Tremellomycetes</taxon>
        <taxon>Filobasidiales</taxon>
        <taxon>Filobasidiaceae</taxon>
        <taxon>Naganishia</taxon>
    </lineage>
</organism>
<protein>
    <submittedName>
        <fullName evidence="1">Uncharacterized protein</fullName>
    </submittedName>
</protein>
<name>A0ACC2X976_9TREE</name>
<reference evidence="1" key="1">
    <citation type="submission" date="2023-04" db="EMBL/GenBank/DDBJ databases">
        <title>Draft Genome sequencing of Naganishia species isolated from polar environments using Oxford Nanopore Technology.</title>
        <authorList>
            <person name="Leo P."/>
            <person name="Venkateswaran K."/>
        </authorList>
    </citation>
    <scope>NUCLEOTIDE SEQUENCE</scope>
    <source>
        <strain evidence="1">DBVPG 5303</strain>
    </source>
</reference>
<dbReference type="EMBL" id="JASBWV010000020">
    <property type="protein sequence ID" value="KAJ9120457.1"/>
    <property type="molecule type" value="Genomic_DNA"/>
</dbReference>
<comment type="caution">
    <text evidence="1">The sequence shown here is derived from an EMBL/GenBank/DDBJ whole genome shotgun (WGS) entry which is preliminary data.</text>
</comment>
<accession>A0ACC2X976</accession>
<evidence type="ECO:0000313" key="2">
    <source>
        <dbReference type="Proteomes" id="UP001234202"/>
    </source>
</evidence>